<dbReference type="Pfam" id="PF01168">
    <property type="entry name" value="Ala_racemase_N"/>
    <property type="match status" value="1"/>
</dbReference>
<proteinExistence type="inferred from homology"/>
<evidence type="ECO:0000256" key="2">
    <source>
        <dbReference type="ARBA" id="ARBA00001933"/>
    </source>
</evidence>
<dbReference type="PANTHER" id="PTHR30511:SF0">
    <property type="entry name" value="ALANINE RACEMASE, CATABOLIC-RELATED"/>
    <property type="match status" value="1"/>
</dbReference>
<feature type="active site" description="Proton acceptor; specific for D-alanine" evidence="7">
    <location>
        <position position="49"/>
    </location>
</feature>
<dbReference type="SUPFAM" id="SSF51419">
    <property type="entry name" value="PLP-binding barrel"/>
    <property type="match status" value="1"/>
</dbReference>
<dbReference type="Gene3D" id="3.20.20.10">
    <property type="entry name" value="Alanine racemase"/>
    <property type="match status" value="1"/>
</dbReference>
<dbReference type="Pfam" id="PF00842">
    <property type="entry name" value="Ala_racemase_C"/>
    <property type="match status" value="1"/>
</dbReference>
<dbReference type="GO" id="GO:0030170">
    <property type="term" value="F:pyridoxal phosphate binding"/>
    <property type="evidence" value="ECO:0007669"/>
    <property type="project" value="UniProtKB-UniRule"/>
</dbReference>
<dbReference type="NCBIfam" id="TIGR00492">
    <property type="entry name" value="alr"/>
    <property type="match status" value="1"/>
</dbReference>
<dbReference type="CDD" id="cd00430">
    <property type="entry name" value="PLPDE_III_AR"/>
    <property type="match status" value="1"/>
</dbReference>
<comment type="caution">
    <text evidence="11">The sequence shown here is derived from an EMBL/GenBank/DDBJ whole genome shotgun (WGS) entry which is preliminary data.</text>
</comment>
<dbReference type="Proteomes" id="UP000439113">
    <property type="component" value="Unassembled WGS sequence"/>
</dbReference>
<keyword evidence="6 7" id="KW-0413">Isomerase</keyword>
<dbReference type="InterPro" id="IPR009006">
    <property type="entry name" value="Ala_racemase/Decarboxylase_C"/>
</dbReference>
<comment type="pathway">
    <text evidence="7">Amino-acid biosynthesis; D-alanine biosynthesis; D-alanine from L-alanine: step 1/1.</text>
</comment>
<accession>A0A6N8DMY4</accession>
<dbReference type="HAMAP" id="MF_01201">
    <property type="entry name" value="Ala_racemase"/>
    <property type="match status" value="1"/>
</dbReference>
<dbReference type="AlphaFoldDB" id="A0A6N8DMY4"/>
<sequence>MPEPALPADPHEDREKSQAILTIDLDALADNWRLLKGRARGAECAAVVKADAYGLGIAPAAKKLFSTGCKTFFVAHLAEAECLREIVPEARIFALNGLPPGASALFARANLVPVLGSLPELEEWAAFCRADGHKHGAALHIDTGMNRLGLTPPDFPRALELIEQFAPALIMTHFVSAEDHSAPRNRAQIERFERACGLFPPMRASLCNSSGMFLEEAPVFDLTRPGYALYGGNPTPGSDNPMRSVVSLDAVILQVRDVRAGETAGYGARWTAHSRRRLATIGLGYADGFPRSASCGAIGAEVFAGGTYCPVVGRISMDLSIVDITDAKPLKRGDRVEVLGDNISVDDLGAWAGTIGYEVLTNLGRRYRRVYQGEA</sequence>
<evidence type="ECO:0000256" key="9">
    <source>
        <dbReference type="PIRSR" id="PIRSR600821-52"/>
    </source>
</evidence>
<dbReference type="EMBL" id="WNKS01000005">
    <property type="protein sequence ID" value="MTV30905.1"/>
    <property type="molecule type" value="Genomic_DNA"/>
</dbReference>
<comment type="similarity">
    <text evidence="3 7">Belongs to the alanine racemase family.</text>
</comment>
<evidence type="ECO:0000313" key="11">
    <source>
        <dbReference type="EMBL" id="MTV30905.1"/>
    </source>
</evidence>
<feature type="modified residue" description="N6-(pyridoxal phosphate)lysine" evidence="7 8">
    <location>
        <position position="49"/>
    </location>
</feature>
<name>A0A6N8DMY4_RHOAC</name>
<dbReference type="GO" id="GO:0030632">
    <property type="term" value="P:D-alanine biosynthetic process"/>
    <property type="evidence" value="ECO:0007669"/>
    <property type="project" value="UniProtKB-UniRule"/>
</dbReference>
<dbReference type="OrthoDB" id="9813814at2"/>
<gene>
    <name evidence="11" type="primary">alr</name>
    <name evidence="11" type="ORF">GJ654_07850</name>
</gene>
<dbReference type="GO" id="GO:0005829">
    <property type="term" value="C:cytosol"/>
    <property type="evidence" value="ECO:0007669"/>
    <property type="project" value="TreeGrafter"/>
</dbReference>
<evidence type="ECO:0000259" key="10">
    <source>
        <dbReference type="SMART" id="SM01005"/>
    </source>
</evidence>
<dbReference type="Gene3D" id="2.40.37.10">
    <property type="entry name" value="Lyase, Ornithine Decarboxylase, Chain A, domain 1"/>
    <property type="match status" value="1"/>
</dbReference>
<dbReference type="PANTHER" id="PTHR30511">
    <property type="entry name" value="ALANINE RACEMASE"/>
    <property type="match status" value="1"/>
</dbReference>
<dbReference type="InterPro" id="IPR020622">
    <property type="entry name" value="Ala_racemase_pyridoxalP-BS"/>
</dbReference>
<feature type="binding site" evidence="7 9">
    <location>
        <position position="317"/>
    </location>
    <ligand>
        <name>substrate</name>
    </ligand>
</feature>
<evidence type="ECO:0000256" key="5">
    <source>
        <dbReference type="ARBA" id="ARBA00022898"/>
    </source>
</evidence>
<keyword evidence="5 7" id="KW-0663">Pyridoxal phosphate</keyword>
<evidence type="ECO:0000256" key="3">
    <source>
        <dbReference type="ARBA" id="ARBA00007880"/>
    </source>
</evidence>
<dbReference type="InterPro" id="IPR001608">
    <property type="entry name" value="Ala_racemase_N"/>
</dbReference>
<evidence type="ECO:0000256" key="1">
    <source>
        <dbReference type="ARBA" id="ARBA00000316"/>
    </source>
</evidence>
<reference evidence="11 12" key="1">
    <citation type="submission" date="2019-11" db="EMBL/GenBank/DDBJ databases">
        <title>Whole-genome sequence of a Rhodoblastus acidophilus DSM 142.</title>
        <authorList>
            <person name="Kyndt J.A."/>
            <person name="Meyer T.E."/>
        </authorList>
    </citation>
    <scope>NUCLEOTIDE SEQUENCE [LARGE SCALE GENOMIC DNA]</scope>
    <source>
        <strain evidence="11 12">DSM 142</strain>
    </source>
</reference>
<evidence type="ECO:0000256" key="6">
    <source>
        <dbReference type="ARBA" id="ARBA00023235"/>
    </source>
</evidence>
<dbReference type="PRINTS" id="PR00992">
    <property type="entry name" value="ALARACEMASE"/>
</dbReference>
<organism evidence="11 12">
    <name type="scientific">Rhodoblastus acidophilus</name>
    <name type="common">Rhodopseudomonas acidophila</name>
    <dbReference type="NCBI Taxonomy" id="1074"/>
    <lineage>
        <taxon>Bacteria</taxon>
        <taxon>Pseudomonadati</taxon>
        <taxon>Pseudomonadota</taxon>
        <taxon>Alphaproteobacteria</taxon>
        <taxon>Hyphomicrobiales</taxon>
        <taxon>Rhodoblastaceae</taxon>
        <taxon>Rhodoblastus</taxon>
    </lineage>
</organism>
<dbReference type="UniPathway" id="UPA00042">
    <property type="reaction ID" value="UER00497"/>
</dbReference>
<dbReference type="SMART" id="SM01005">
    <property type="entry name" value="Ala_racemase_C"/>
    <property type="match status" value="1"/>
</dbReference>
<dbReference type="PROSITE" id="PS00395">
    <property type="entry name" value="ALANINE_RACEMASE"/>
    <property type="match status" value="1"/>
</dbReference>
<feature type="domain" description="Alanine racemase C-terminal" evidence="10">
    <location>
        <begin position="245"/>
        <end position="372"/>
    </location>
</feature>
<dbReference type="SUPFAM" id="SSF50621">
    <property type="entry name" value="Alanine racemase C-terminal domain-like"/>
    <property type="match status" value="1"/>
</dbReference>
<feature type="binding site" evidence="7 9">
    <location>
        <position position="147"/>
    </location>
    <ligand>
        <name>substrate</name>
    </ligand>
</feature>
<dbReference type="InterPro" id="IPR011079">
    <property type="entry name" value="Ala_racemase_C"/>
</dbReference>
<dbReference type="GO" id="GO:0008784">
    <property type="term" value="F:alanine racemase activity"/>
    <property type="evidence" value="ECO:0007669"/>
    <property type="project" value="UniProtKB-UniRule"/>
</dbReference>
<evidence type="ECO:0000256" key="4">
    <source>
        <dbReference type="ARBA" id="ARBA00013089"/>
    </source>
</evidence>
<dbReference type="EC" id="5.1.1.1" evidence="4 7"/>
<dbReference type="InterPro" id="IPR000821">
    <property type="entry name" value="Ala_racemase"/>
</dbReference>
<dbReference type="InterPro" id="IPR029066">
    <property type="entry name" value="PLP-binding_barrel"/>
</dbReference>
<evidence type="ECO:0000313" key="12">
    <source>
        <dbReference type="Proteomes" id="UP000439113"/>
    </source>
</evidence>
<feature type="active site" description="Proton acceptor; specific for L-alanine" evidence="7">
    <location>
        <position position="266"/>
    </location>
</feature>
<evidence type="ECO:0000256" key="8">
    <source>
        <dbReference type="PIRSR" id="PIRSR600821-50"/>
    </source>
</evidence>
<protein>
    <recommendedName>
        <fullName evidence="4 7">Alanine racemase</fullName>
        <ecNumber evidence="4 7">5.1.1.1</ecNumber>
    </recommendedName>
</protein>
<evidence type="ECO:0000256" key="7">
    <source>
        <dbReference type="HAMAP-Rule" id="MF_01201"/>
    </source>
</evidence>
<comment type="catalytic activity">
    <reaction evidence="1 7">
        <text>L-alanine = D-alanine</text>
        <dbReference type="Rhea" id="RHEA:20249"/>
        <dbReference type="ChEBI" id="CHEBI:57416"/>
        <dbReference type="ChEBI" id="CHEBI:57972"/>
        <dbReference type="EC" id="5.1.1.1"/>
    </reaction>
</comment>
<comment type="cofactor">
    <cofactor evidence="2 7 8">
        <name>pyridoxal 5'-phosphate</name>
        <dbReference type="ChEBI" id="CHEBI:597326"/>
    </cofactor>
</comment>
<comment type="function">
    <text evidence="7">Catalyzes the interconversion of L-alanine and D-alanine. May also act on other amino acids.</text>
</comment>
<dbReference type="RefSeq" id="WP_155445598.1">
    <property type="nucleotide sequence ID" value="NZ_JAOQNR010000004.1"/>
</dbReference>